<proteinExistence type="predicted"/>
<gene>
    <name evidence="2" type="ORF">Rhe02_40700</name>
</gene>
<dbReference type="SUPFAM" id="SSF47240">
    <property type="entry name" value="Ferritin-like"/>
    <property type="match status" value="1"/>
</dbReference>
<dbReference type="AlphaFoldDB" id="A0A8J3Q8A5"/>
<organism evidence="2 3">
    <name type="scientific">Rhizocola hellebori</name>
    <dbReference type="NCBI Taxonomy" id="1392758"/>
    <lineage>
        <taxon>Bacteria</taxon>
        <taxon>Bacillati</taxon>
        <taxon>Actinomycetota</taxon>
        <taxon>Actinomycetes</taxon>
        <taxon>Micromonosporales</taxon>
        <taxon>Micromonosporaceae</taxon>
        <taxon>Rhizocola</taxon>
    </lineage>
</organism>
<dbReference type="Gene3D" id="1.20.1260.10">
    <property type="match status" value="1"/>
</dbReference>
<sequence>MTAGPDNVERLRSALMSEHAALYAYGRIGVHLNDAGRAEARAAEVAHRGRRDALVVHLDQVKASPAPADAGYTLPFPVIDETSALMLAEYVENGVTANWRSVLAATENELRRLAIDGYSDAAVRATRWRKIAGQSPLRTAFPGRPG</sequence>
<feature type="domain" description="DUF4439" evidence="1">
    <location>
        <begin position="11"/>
        <end position="145"/>
    </location>
</feature>
<dbReference type="InterPro" id="IPR012347">
    <property type="entry name" value="Ferritin-like"/>
</dbReference>
<protein>
    <recommendedName>
        <fullName evidence="1">DUF4439 domain-containing protein</fullName>
    </recommendedName>
</protein>
<dbReference type="Proteomes" id="UP000612899">
    <property type="component" value="Unassembled WGS sequence"/>
</dbReference>
<name>A0A8J3Q8A5_9ACTN</name>
<evidence type="ECO:0000259" key="1">
    <source>
        <dbReference type="Pfam" id="PF14530"/>
    </source>
</evidence>
<dbReference type="CDD" id="cd00657">
    <property type="entry name" value="Ferritin_like"/>
    <property type="match status" value="1"/>
</dbReference>
<dbReference type="RefSeq" id="WP_275412628.1">
    <property type="nucleotide sequence ID" value="NZ_BONY01000023.1"/>
</dbReference>
<dbReference type="EMBL" id="BONY01000023">
    <property type="protein sequence ID" value="GIH06003.1"/>
    <property type="molecule type" value="Genomic_DNA"/>
</dbReference>
<dbReference type="Pfam" id="PF14530">
    <property type="entry name" value="DUF4439"/>
    <property type="match status" value="1"/>
</dbReference>
<comment type="caution">
    <text evidence="2">The sequence shown here is derived from an EMBL/GenBank/DDBJ whole genome shotgun (WGS) entry which is preliminary data.</text>
</comment>
<dbReference type="InterPro" id="IPR009078">
    <property type="entry name" value="Ferritin-like_SF"/>
</dbReference>
<accession>A0A8J3Q8A5</accession>
<evidence type="ECO:0000313" key="2">
    <source>
        <dbReference type="EMBL" id="GIH06003.1"/>
    </source>
</evidence>
<keyword evidence="3" id="KW-1185">Reference proteome</keyword>
<dbReference type="InterPro" id="IPR029447">
    <property type="entry name" value="DUF4439"/>
</dbReference>
<evidence type="ECO:0000313" key="3">
    <source>
        <dbReference type="Proteomes" id="UP000612899"/>
    </source>
</evidence>
<reference evidence="2" key="1">
    <citation type="submission" date="2021-01" db="EMBL/GenBank/DDBJ databases">
        <title>Whole genome shotgun sequence of Rhizocola hellebori NBRC 109834.</title>
        <authorList>
            <person name="Komaki H."/>
            <person name="Tamura T."/>
        </authorList>
    </citation>
    <scope>NUCLEOTIDE SEQUENCE</scope>
    <source>
        <strain evidence="2">NBRC 109834</strain>
    </source>
</reference>